<keyword evidence="2" id="KW-0804">Transcription</keyword>
<dbReference type="Proteomes" id="UP000494363">
    <property type="component" value="Unassembled WGS sequence"/>
</dbReference>
<keyword evidence="1" id="KW-0805">Transcription regulation</keyword>
<reference evidence="3 4" key="1">
    <citation type="submission" date="2020-04" db="EMBL/GenBank/DDBJ databases">
        <authorList>
            <person name="De Canck E."/>
        </authorList>
    </citation>
    <scope>NUCLEOTIDE SEQUENCE [LARGE SCALE GENOMIC DNA]</scope>
    <source>
        <strain evidence="3 4">LMG 29542</strain>
    </source>
</reference>
<evidence type="ECO:0000256" key="2">
    <source>
        <dbReference type="ARBA" id="ARBA00023163"/>
    </source>
</evidence>
<evidence type="ECO:0000313" key="4">
    <source>
        <dbReference type="Proteomes" id="UP000494363"/>
    </source>
</evidence>
<keyword evidence="4" id="KW-1185">Reference proteome</keyword>
<name>A0A6J5EN94_9BURK</name>
<dbReference type="PANTHER" id="PTHR47506:SF1">
    <property type="entry name" value="HTH-TYPE TRANSCRIPTIONAL REGULATOR YJDC"/>
    <property type="match status" value="1"/>
</dbReference>
<organism evidence="3 4">
    <name type="scientific">Paraburkholderia humisilvae</name>
    <dbReference type="NCBI Taxonomy" id="627669"/>
    <lineage>
        <taxon>Bacteria</taxon>
        <taxon>Pseudomonadati</taxon>
        <taxon>Pseudomonadota</taxon>
        <taxon>Betaproteobacteria</taxon>
        <taxon>Burkholderiales</taxon>
        <taxon>Burkholderiaceae</taxon>
        <taxon>Paraburkholderia</taxon>
    </lineage>
</organism>
<dbReference type="PANTHER" id="PTHR47506">
    <property type="entry name" value="TRANSCRIPTIONAL REGULATORY PROTEIN"/>
    <property type="match status" value="1"/>
</dbReference>
<dbReference type="AlphaFoldDB" id="A0A6J5EN94"/>
<dbReference type="Gene3D" id="1.10.357.10">
    <property type="entry name" value="Tetracycline Repressor, domain 2"/>
    <property type="match status" value="1"/>
</dbReference>
<sequence>MEIGEGSFYNTLKSKKELYLKCLQRYDDNVLSTRRHALLSAPTAAAGIRAFFSLVLDCLDDPRTPSRLCMIAAMVDEEVPSEPDLRKWLRTLWKV</sequence>
<gene>
    <name evidence="3" type="ORF">LMG29542_05578</name>
</gene>
<evidence type="ECO:0000256" key="1">
    <source>
        <dbReference type="ARBA" id="ARBA00023015"/>
    </source>
</evidence>
<dbReference type="EMBL" id="CADIKH010000032">
    <property type="protein sequence ID" value="CAB3767294.1"/>
    <property type="molecule type" value="Genomic_DNA"/>
</dbReference>
<protein>
    <recommendedName>
        <fullName evidence="5">HTH tetR-type domain-containing protein</fullName>
    </recommendedName>
</protein>
<evidence type="ECO:0000313" key="3">
    <source>
        <dbReference type="EMBL" id="CAB3767294.1"/>
    </source>
</evidence>
<accession>A0A6J5EN94</accession>
<evidence type="ECO:0008006" key="5">
    <source>
        <dbReference type="Google" id="ProtNLM"/>
    </source>
</evidence>
<proteinExistence type="predicted"/>
<dbReference type="RefSeq" id="WP_377756618.1">
    <property type="nucleotide sequence ID" value="NZ_JBHTEA010000001.1"/>
</dbReference>